<accession>A0A4S4L4B6</accession>
<proteinExistence type="predicted"/>
<reference evidence="1 2" key="1">
    <citation type="submission" date="2019-02" db="EMBL/GenBank/DDBJ databases">
        <title>Genome sequencing of the rare red list fungi Bondarzewia mesenterica.</title>
        <authorList>
            <person name="Buettner E."/>
            <person name="Kellner H."/>
        </authorList>
    </citation>
    <scope>NUCLEOTIDE SEQUENCE [LARGE SCALE GENOMIC DNA]</scope>
    <source>
        <strain evidence="1 2">DSM 108281</strain>
    </source>
</reference>
<comment type="caution">
    <text evidence="1">The sequence shown here is derived from an EMBL/GenBank/DDBJ whole genome shotgun (WGS) entry which is preliminary data.</text>
</comment>
<dbReference type="EMBL" id="SGPL01000910">
    <property type="protein sequence ID" value="THH06159.1"/>
    <property type="molecule type" value="Genomic_DNA"/>
</dbReference>
<evidence type="ECO:0000313" key="2">
    <source>
        <dbReference type="Proteomes" id="UP000310158"/>
    </source>
</evidence>
<protein>
    <submittedName>
        <fullName evidence="1">Uncharacterized protein</fullName>
    </submittedName>
</protein>
<evidence type="ECO:0000313" key="1">
    <source>
        <dbReference type="EMBL" id="THH06159.1"/>
    </source>
</evidence>
<gene>
    <name evidence="1" type="ORF">EW146_g9698</name>
</gene>
<organism evidence="1 2">
    <name type="scientific">Bondarzewia mesenterica</name>
    <dbReference type="NCBI Taxonomy" id="1095465"/>
    <lineage>
        <taxon>Eukaryota</taxon>
        <taxon>Fungi</taxon>
        <taxon>Dikarya</taxon>
        <taxon>Basidiomycota</taxon>
        <taxon>Agaricomycotina</taxon>
        <taxon>Agaricomycetes</taxon>
        <taxon>Russulales</taxon>
        <taxon>Bondarzewiaceae</taxon>
        <taxon>Bondarzewia</taxon>
    </lineage>
</organism>
<dbReference type="Proteomes" id="UP000310158">
    <property type="component" value="Unassembled WGS sequence"/>
</dbReference>
<sequence length="354" mass="40884">MPQLPNPELEIAPDFTSDHYLPLRQELINAIPDSTHESIAQRLQDSWALEHGARLDAFNAQRQLAQEEREQAQRDETERLRQVALQSEQDKLSELDKIHERFGKASEDLMVDDYLVPRPSNYALEKLRKYEYVELYYFTPEGCRETALYANDTSDNTYAIAEDGDRLTLKTAASTASRHVIKDAALTWEQVELARPIFFQHISTLQWPAQYIEWNMHFFLRLGSHPYRGRVPFGPRALVHYQARVRRQWHDALAQKRGFNLSIINEALLRQIFDELQQDEKTLVIQSVRFSPSPVTPTPLTVPTILFNHAPLTLRFTHYAPPATCYMPLPTLRPSHSPPLPSRTLRAACYMPPG</sequence>
<name>A0A4S4L4B6_9AGAM</name>
<keyword evidence="2" id="KW-1185">Reference proteome</keyword>
<dbReference type="OrthoDB" id="2688210at2759"/>
<dbReference type="AlphaFoldDB" id="A0A4S4L4B6"/>